<keyword evidence="1" id="KW-1133">Transmembrane helix</keyword>
<dbReference type="RefSeq" id="WP_186737801.1">
    <property type="nucleotide sequence ID" value="NZ_VFIA01000013.1"/>
</dbReference>
<accession>A0ABR6W718</accession>
<proteinExistence type="predicted"/>
<feature type="transmembrane region" description="Helical" evidence="1">
    <location>
        <begin position="63"/>
        <end position="84"/>
    </location>
</feature>
<dbReference type="InterPro" id="IPR021257">
    <property type="entry name" value="DUF2809"/>
</dbReference>
<dbReference type="EMBL" id="VFIA01000013">
    <property type="protein sequence ID" value="MBC3792004.1"/>
    <property type="molecule type" value="Genomic_DNA"/>
</dbReference>
<name>A0ABR6W718_9BACT</name>
<organism evidence="2 3">
    <name type="scientific">Spirosoma utsteinense</name>
    <dbReference type="NCBI Taxonomy" id="2585773"/>
    <lineage>
        <taxon>Bacteria</taxon>
        <taxon>Pseudomonadati</taxon>
        <taxon>Bacteroidota</taxon>
        <taxon>Cytophagia</taxon>
        <taxon>Cytophagales</taxon>
        <taxon>Cytophagaceae</taxon>
        <taxon>Spirosoma</taxon>
    </lineage>
</organism>
<reference evidence="2 3" key="1">
    <citation type="submission" date="2019-06" db="EMBL/GenBank/DDBJ databases">
        <title>Spirosoma utsteinense sp. nov. isolated from Antarctic ice-free soils.</title>
        <authorList>
            <person name="Tahon G."/>
        </authorList>
    </citation>
    <scope>NUCLEOTIDE SEQUENCE [LARGE SCALE GENOMIC DNA]</scope>
    <source>
        <strain evidence="2 3">LMG 31447</strain>
    </source>
</reference>
<evidence type="ECO:0000313" key="3">
    <source>
        <dbReference type="Proteomes" id="UP000700732"/>
    </source>
</evidence>
<comment type="caution">
    <text evidence="2">The sequence shown here is derived from an EMBL/GenBank/DDBJ whole genome shotgun (WGS) entry which is preliminary data.</text>
</comment>
<dbReference type="Proteomes" id="UP000700732">
    <property type="component" value="Unassembled WGS sequence"/>
</dbReference>
<feature type="transmembrane region" description="Helical" evidence="1">
    <location>
        <begin position="12"/>
        <end position="31"/>
    </location>
</feature>
<dbReference type="Pfam" id="PF10990">
    <property type="entry name" value="DUF2809"/>
    <property type="match status" value="1"/>
</dbReference>
<evidence type="ECO:0000313" key="2">
    <source>
        <dbReference type="EMBL" id="MBC3792004.1"/>
    </source>
</evidence>
<keyword evidence="1" id="KW-0812">Transmembrane</keyword>
<evidence type="ECO:0000256" key="1">
    <source>
        <dbReference type="SAM" id="Phobius"/>
    </source>
</evidence>
<keyword evidence="1" id="KW-0472">Membrane</keyword>
<keyword evidence="3" id="KW-1185">Reference proteome</keyword>
<sequence length="138" mass="15277">MEKRSIRRSRLIYGLSTVAVMLLGVASRHFFGEVFFIKAYVGDMLWALMVFFGLAFTFRQWPVAAIALSAVVFSYGIEASQLYHAPLIDGLRATRLGGLVLGFSFIWSDLVCYSAGVLAGVVAERYIIPARFQTGGRL</sequence>
<feature type="transmembrane region" description="Helical" evidence="1">
    <location>
        <begin position="96"/>
        <end position="123"/>
    </location>
</feature>
<feature type="transmembrane region" description="Helical" evidence="1">
    <location>
        <begin position="37"/>
        <end position="56"/>
    </location>
</feature>
<protein>
    <submittedName>
        <fullName evidence="2">Threonine/homoserine/homoserine lactone efflux protein</fullName>
    </submittedName>
</protein>
<gene>
    <name evidence="2" type="ORF">FH603_2513</name>
</gene>